<name>A0A1R1XVX1_9FUNG</name>
<gene>
    <name evidence="7" type="ORF">AYI69_g6909</name>
</gene>
<sequence>MSSSFSLANSSDFNSKLKSFTALKYGKAFHSCEMCRKKRIKCDGERPVCGICIRFNRNCNYQELSKPNEILTEIKRINSRILRIRKYIRNTPPEIIALYRRDNSDFISEKNIKNPFQNYFKKNTSKRKSAFSIKLEENSNCIQNKAKILDSVFNSSSLELGSYDAKDEFPKDLIDIIFSKSTVSLVLSKSYFLWRLKNNMVQDFMKYTLMTFGVKLLRNLDYFKEHIYMAGSTYANKALELLNSKLHEITVDKIFCLMLLSIHFMDTSDNLKSVQLSDEYKRRVFWLVYVYKVSSSLTYGFSSYIEGDMLQIDFPSKDFYYSDHSHDTYQQTSISCQRFTHNNRDKTDEHWLMIKVYLELDLVASYANRIKFDFFKKKKNFHLKREYLNKRIDSYEQLYKSHYSEFLPENDQIYPNEILAKDKMSVKYSVFLYCGVLYRLSRLILNQTDIVNYNLELVHLLKAKHAKSVCIEMALQISALLKWAAGYFSIHFFKNILFFSAIRSLLILLNSLKIIDHPKYNAIKSAYPFLLNLFNKFSSISADAYGYKNRAKYNHSVYNKAVESNLEYIESFPELEISQLTKHDNNIWFLNLNTSHTAYQCCSVSIDCPDYKFVFIENWIKSGIIQSRNKKIAKLIKDHDMMREEKSTDHESNNSAINIKKEILSKNCFFADI</sequence>
<dbReference type="Proteomes" id="UP000187429">
    <property type="component" value="Unassembled WGS sequence"/>
</dbReference>
<dbReference type="OrthoDB" id="10261408at2759"/>
<reference evidence="8" key="1">
    <citation type="submission" date="2017-01" db="EMBL/GenBank/DDBJ databases">
        <authorList>
            <person name="Wang Y."/>
            <person name="White M."/>
            <person name="Kvist S."/>
            <person name="Moncalvo J.-M."/>
        </authorList>
    </citation>
    <scope>NUCLEOTIDE SEQUENCE [LARGE SCALE GENOMIC DNA]</scope>
    <source>
        <strain evidence="8">ID-206-W2</strain>
    </source>
</reference>
<evidence type="ECO:0000256" key="3">
    <source>
        <dbReference type="ARBA" id="ARBA00023015"/>
    </source>
</evidence>
<evidence type="ECO:0000256" key="1">
    <source>
        <dbReference type="ARBA" id="ARBA00004123"/>
    </source>
</evidence>
<feature type="domain" description="Zn(2)-C6 fungal-type" evidence="6">
    <location>
        <begin position="31"/>
        <end position="61"/>
    </location>
</feature>
<keyword evidence="2" id="KW-0479">Metal-binding</keyword>
<dbReference type="GO" id="GO:0008270">
    <property type="term" value="F:zinc ion binding"/>
    <property type="evidence" value="ECO:0007669"/>
    <property type="project" value="InterPro"/>
</dbReference>
<evidence type="ECO:0000256" key="5">
    <source>
        <dbReference type="ARBA" id="ARBA00023242"/>
    </source>
</evidence>
<dbReference type="AlphaFoldDB" id="A0A1R1XVX1"/>
<dbReference type="CDD" id="cd00067">
    <property type="entry name" value="GAL4"/>
    <property type="match status" value="1"/>
</dbReference>
<dbReference type="PROSITE" id="PS00463">
    <property type="entry name" value="ZN2_CY6_FUNGAL_1"/>
    <property type="match status" value="1"/>
</dbReference>
<accession>A0A1R1XVX1</accession>
<dbReference type="Gene3D" id="4.10.240.10">
    <property type="entry name" value="Zn(2)-C6 fungal-type DNA-binding domain"/>
    <property type="match status" value="1"/>
</dbReference>
<comment type="subcellular location">
    <subcellularLocation>
        <location evidence="1">Nucleus</location>
    </subcellularLocation>
</comment>
<dbReference type="InterPro" id="IPR036864">
    <property type="entry name" value="Zn2-C6_fun-type_DNA-bd_sf"/>
</dbReference>
<keyword evidence="8" id="KW-1185">Reference proteome</keyword>
<keyword evidence="4" id="KW-0804">Transcription</keyword>
<dbReference type="GO" id="GO:0005634">
    <property type="term" value="C:nucleus"/>
    <property type="evidence" value="ECO:0007669"/>
    <property type="project" value="UniProtKB-SubCell"/>
</dbReference>
<evidence type="ECO:0000259" key="6">
    <source>
        <dbReference type="PROSITE" id="PS50048"/>
    </source>
</evidence>
<dbReference type="GO" id="GO:0000981">
    <property type="term" value="F:DNA-binding transcription factor activity, RNA polymerase II-specific"/>
    <property type="evidence" value="ECO:0007669"/>
    <property type="project" value="InterPro"/>
</dbReference>
<evidence type="ECO:0000313" key="7">
    <source>
        <dbReference type="EMBL" id="OMJ18689.1"/>
    </source>
</evidence>
<dbReference type="SUPFAM" id="SSF57701">
    <property type="entry name" value="Zn2/Cys6 DNA-binding domain"/>
    <property type="match status" value="1"/>
</dbReference>
<protein>
    <recommendedName>
        <fullName evidence="6">Zn(2)-C6 fungal-type domain-containing protein</fullName>
    </recommendedName>
</protein>
<dbReference type="Pfam" id="PF00172">
    <property type="entry name" value="Zn_clus"/>
    <property type="match status" value="1"/>
</dbReference>
<dbReference type="PANTHER" id="PTHR47338">
    <property type="entry name" value="ZN(II)2CYS6 TRANSCRIPTION FACTOR (EUROFUNG)-RELATED"/>
    <property type="match status" value="1"/>
</dbReference>
<dbReference type="PROSITE" id="PS50048">
    <property type="entry name" value="ZN2_CY6_FUNGAL_2"/>
    <property type="match status" value="1"/>
</dbReference>
<dbReference type="InterPro" id="IPR050815">
    <property type="entry name" value="TF_fung"/>
</dbReference>
<proteinExistence type="predicted"/>
<dbReference type="CDD" id="cd12148">
    <property type="entry name" value="fungal_TF_MHR"/>
    <property type="match status" value="1"/>
</dbReference>
<keyword evidence="3" id="KW-0805">Transcription regulation</keyword>
<dbReference type="EMBL" id="LSSM01003204">
    <property type="protein sequence ID" value="OMJ18689.1"/>
    <property type="molecule type" value="Genomic_DNA"/>
</dbReference>
<evidence type="ECO:0000256" key="2">
    <source>
        <dbReference type="ARBA" id="ARBA00022723"/>
    </source>
</evidence>
<evidence type="ECO:0000256" key="4">
    <source>
        <dbReference type="ARBA" id="ARBA00023163"/>
    </source>
</evidence>
<dbReference type="SMART" id="SM00066">
    <property type="entry name" value="GAL4"/>
    <property type="match status" value="1"/>
</dbReference>
<organism evidence="7 8">
    <name type="scientific">Smittium culicis</name>
    <dbReference type="NCBI Taxonomy" id="133412"/>
    <lineage>
        <taxon>Eukaryota</taxon>
        <taxon>Fungi</taxon>
        <taxon>Fungi incertae sedis</taxon>
        <taxon>Zoopagomycota</taxon>
        <taxon>Kickxellomycotina</taxon>
        <taxon>Harpellomycetes</taxon>
        <taxon>Harpellales</taxon>
        <taxon>Legeriomycetaceae</taxon>
        <taxon>Smittium</taxon>
    </lineage>
</organism>
<dbReference type="InterPro" id="IPR001138">
    <property type="entry name" value="Zn2Cys6_DnaBD"/>
</dbReference>
<feature type="non-terminal residue" evidence="7">
    <location>
        <position position="673"/>
    </location>
</feature>
<keyword evidence="5" id="KW-0539">Nucleus</keyword>
<evidence type="ECO:0000313" key="8">
    <source>
        <dbReference type="Proteomes" id="UP000187429"/>
    </source>
</evidence>
<comment type="caution">
    <text evidence="7">The sequence shown here is derived from an EMBL/GenBank/DDBJ whole genome shotgun (WGS) entry which is preliminary data.</text>
</comment>
<dbReference type="PANTHER" id="PTHR47338:SF5">
    <property type="entry name" value="ZN(II)2CYS6 TRANSCRIPTION FACTOR (EUROFUNG)"/>
    <property type="match status" value="1"/>
</dbReference>